<dbReference type="AlphaFoldDB" id="A0A0N1IH80"/>
<dbReference type="OMA" id="IAPHEYP"/>
<evidence type="ECO:0000256" key="1">
    <source>
        <dbReference type="SAM" id="MobiDB-lite"/>
    </source>
</evidence>
<feature type="region of interest" description="Disordered" evidence="1">
    <location>
        <begin position="382"/>
        <end position="428"/>
    </location>
</feature>
<feature type="region of interest" description="Disordered" evidence="1">
    <location>
        <begin position="268"/>
        <end position="290"/>
    </location>
</feature>
<reference evidence="2 3" key="1">
    <citation type="journal article" date="2015" name="PLoS Pathog.">
        <title>Leptomonas seymouri: Adaptations to the Dixenous Life Cycle Analyzed by Genome Sequencing, Transcriptome Profiling and Co-infection with Leishmania donovani.</title>
        <authorList>
            <person name="Kraeva N."/>
            <person name="Butenko A."/>
            <person name="Hlavacova J."/>
            <person name="Kostygov A."/>
            <person name="Myskova J."/>
            <person name="Grybchuk D."/>
            <person name="Lestinova T."/>
            <person name="Votypka J."/>
            <person name="Volf P."/>
            <person name="Opperdoes F."/>
            <person name="Flegontov P."/>
            <person name="Lukes J."/>
            <person name="Yurchenko V."/>
        </authorList>
    </citation>
    <scope>NUCLEOTIDE SEQUENCE [LARGE SCALE GENOMIC DNA]</scope>
    <source>
        <strain evidence="2 3">ATCC 30220</strain>
    </source>
</reference>
<feature type="compositionally biased region" description="Low complexity" evidence="1">
    <location>
        <begin position="271"/>
        <end position="289"/>
    </location>
</feature>
<dbReference type="EMBL" id="LJSK01000355">
    <property type="protein sequence ID" value="KPI83568.1"/>
    <property type="molecule type" value="Genomic_DNA"/>
</dbReference>
<feature type="compositionally biased region" description="Low complexity" evidence="1">
    <location>
        <begin position="480"/>
        <end position="490"/>
    </location>
</feature>
<evidence type="ECO:0000313" key="3">
    <source>
        <dbReference type="Proteomes" id="UP000038009"/>
    </source>
</evidence>
<feature type="region of interest" description="Disordered" evidence="1">
    <location>
        <begin position="850"/>
        <end position="889"/>
    </location>
</feature>
<proteinExistence type="predicted"/>
<sequence length="992" mass="106955">MTQWTAAATRHVSSVSRACATPHSHDFISVQHALQAAKCSIKGGASSGAAGLTFTLPPMCIWGSSLHSHPYSNDCGQGHTGRYSGLSASCRYASIWSPIEAYLAELNNSTLQHAHLVSPATSTAQQPVFVSLRLFPDLSVAQLPTTFLQMPRSAQGGAAVAGASRSQFLRRHRRPAAPHEQPLEAILAMEEPWGSGADPQQTFSHALNGLREIGQRLLPQVPLILQLPTRLLVSQQFLEDLVTLLVQSGWRSVSFELPSTHQLYSPFQAHSSDSNGNGVSSSSRCSWSRAGRKTEGNAQVLSSQEDDGAIDAAWCRLPLLCTPWPALCRHAALGPSLRQLRRRDVVPFHILFSWALTEAKLFDSLEQSMVVDVTAPMPGAELAQATRQSPSSVGVPAEEARRAFHNQKPVPAPSSNRGGEEEEGDRNSRISDLTAQQHSVYMSENPTTSRGAGVVLSGDVMDAVRQHQSQESSVTRRRSCAISSSSAADLSHTDAAWRRAKTASPTNPTSKIQPAPPQSSVTEPEDAAAWILDTPPDHLRALIENSIAKSDAPDSPAALAPRQLLLQKVGQFMQHTLQHDAVESTRPVSDEPCTTTLGRSTDEDALAKEAAELEELMRQADNGAAASASVEHMMVEVQRYMREQAQRDRATVASRVYHSSGSQGTVQQQVSDEDAQTVPFPSAHNVWCQCGGYWACMRALLSDLTRATLVWTLPTYNAAAIQAWVEAYTAAMPAEGKVKNATAPAAVPLPPVVPVWMPLQPAMHTEVERLLREGHHFPQPPLSTSSAQEECCTWLPKKLNAELQAALAQLPADVKAHQRRRLLHGYRLLRNEGAQGARRCGCEIDPVAASTTKAADPSNVANAESSLEDGAGESAHRSTEENATSGEVRVRLRGGVQPFYVLPPSQVAKMEEAEEQRTATAAAISSAESTAGEAGVAPLTSAREVDDAFQTKVATYYRDTGVAQQQQQPSSLYVPTPGLGAPSLHRSWRAIP</sequence>
<feature type="region of interest" description="Disordered" evidence="1">
    <location>
        <begin position="467"/>
        <end position="525"/>
    </location>
</feature>
<gene>
    <name evidence="2" type="ORF">ABL78_7391</name>
</gene>
<dbReference type="Proteomes" id="UP000038009">
    <property type="component" value="Unassembled WGS sequence"/>
</dbReference>
<dbReference type="VEuPathDB" id="TriTrypDB:Lsey_0355_0030"/>
<feature type="compositionally biased region" description="Polar residues" evidence="1">
    <location>
        <begin position="503"/>
        <end position="522"/>
    </location>
</feature>
<protein>
    <submittedName>
        <fullName evidence="2">Uncharacterized protein</fullName>
    </submittedName>
</protein>
<accession>A0A0N1IH80</accession>
<keyword evidence="3" id="KW-1185">Reference proteome</keyword>
<comment type="caution">
    <text evidence="2">The sequence shown here is derived from an EMBL/GenBank/DDBJ whole genome shotgun (WGS) entry which is preliminary data.</text>
</comment>
<feature type="compositionally biased region" description="Polar residues" evidence="1">
    <location>
        <begin position="850"/>
        <end position="865"/>
    </location>
</feature>
<dbReference type="OrthoDB" id="273665at2759"/>
<name>A0A0N1IH80_LEPSE</name>
<evidence type="ECO:0000313" key="2">
    <source>
        <dbReference type="EMBL" id="KPI83568.1"/>
    </source>
</evidence>
<organism evidence="2 3">
    <name type="scientific">Leptomonas seymouri</name>
    <dbReference type="NCBI Taxonomy" id="5684"/>
    <lineage>
        <taxon>Eukaryota</taxon>
        <taxon>Discoba</taxon>
        <taxon>Euglenozoa</taxon>
        <taxon>Kinetoplastea</taxon>
        <taxon>Metakinetoplastina</taxon>
        <taxon>Trypanosomatida</taxon>
        <taxon>Trypanosomatidae</taxon>
        <taxon>Leishmaniinae</taxon>
        <taxon>Leptomonas</taxon>
    </lineage>
</organism>